<proteinExistence type="predicted"/>
<evidence type="ECO:0000313" key="2">
    <source>
        <dbReference type="EMBL" id="SEA45463.1"/>
    </source>
</evidence>
<dbReference type="STRING" id="150146.SAMN05443667_104275"/>
<organism evidence="2 3">
    <name type="scientific">Flavobacterium gillisiae</name>
    <dbReference type="NCBI Taxonomy" id="150146"/>
    <lineage>
        <taxon>Bacteria</taxon>
        <taxon>Pseudomonadati</taxon>
        <taxon>Bacteroidota</taxon>
        <taxon>Flavobacteriia</taxon>
        <taxon>Flavobacteriales</taxon>
        <taxon>Flavobacteriaceae</taxon>
        <taxon>Flavobacterium</taxon>
    </lineage>
</organism>
<dbReference type="OrthoDB" id="1150971at2"/>
<dbReference type="EMBL" id="FNRD01000004">
    <property type="protein sequence ID" value="SEA45463.1"/>
    <property type="molecule type" value="Genomic_DNA"/>
</dbReference>
<gene>
    <name evidence="2" type="ORF">SAMN05443667_104275</name>
</gene>
<sequence length="216" mass="23725">MTKLITAFALFVCSLLAAQGQEASASKTGSQFDQGMGKAFGLWKEGKNSEASDLFERIAAVETTTWLPNYYVALVNTTSAFRTKDKEKIKVLLSKAQTALDTEMVKDQNNAELYVMQAMINTAWIVYDPMTNGQKLSGSTMGLYAKAEAIAPNNPRVVFSKAEFEIGSAKFWGKDIKPMCAQIDKAIGLFSTFQPETAFSPSWGLDRALEAQKNCQ</sequence>
<keyword evidence="1" id="KW-0732">Signal</keyword>
<reference evidence="3" key="1">
    <citation type="submission" date="2016-10" db="EMBL/GenBank/DDBJ databases">
        <authorList>
            <person name="Varghese N."/>
            <person name="Submissions S."/>
        </authorList>
    </citation>
    <scope>NUCLEOTIDE SEQUENCE [LARGE SCALE GENOMIC DNA]</scope>
    <source>
        <strain evidence="3">DSM 22376</strain>
    </source>
</reference>
<dbReference type="RefSeq" id="WP_091087572.1">
    <property type="nucleotide sequence ID" value="NZ_FNRD01000004.1"/>
</dbReference>
<accession>A0A1H4BBD9</accession>
<feature type="signal peptide" evidence="1">
    <location>
        <begin position="1"/>
        <end position="17"/>
    </location>
</feature>
<evidence type="ECO:0000313" key="3">
    <source>
        <dbReference type="Proteomes" id="UP000198951"/>
    </source>
</evidence>
<evidence type="ECO:0000256" key="1">
    <source>
        <dbReference type="SAM" id="SignalP"/>
    </source>
</evidence>
<dbReference type="Proteomes" id="UP000198951">
    <property type="component" value="Unassembled WGS sequence"/>
</dbReference>
<name>A0A1H4BBD9_9FLAO</name>
<keyword evidence="3" id="KW-1185">Reference proteome</keyword>
<dbReference type="AlphaFoldDB" id="A0A1H4BBD9"/>
<feature type="chain" id="PRO_5011621950" evidence="1">
    <location>
        <begin position="18"/>
        <end position="216"/>
    </location>
</feature>
<protein>
    <submittedName>
        <fullName evidence="2">Uncharacterized protein</fullName>
    </submittedName>
</protein>